<reference evidence="5 6" key="1">
    <citation type="submission" date="2017-07" db="EMBL/GenBank/DDBJ databases">
        <title>Amycolatopsis antarcticus sp. nov., isolated from the surface of an Antarcticus brown macroalga.</title>
        <authorList>
            <person name="Wang J."/>
            <person name="Leiva S."/>
            <person name="Huang J."/>
            <person name="Huang Y."/>
        </authorList>
    </citation>
    <scope>NUCLEOTIDE SEQUENCE [LARGE SCALE GENOMIC DNA]</scope>
    <source>
        <strain evidence="5 6">AU-G6</strain>
    </source>
</reference>
<dbReference type="GO" id="GO:0003677">
    <property type="term" value="F:DNA binding"/>
    <property type="evidence" value="ECO:0007669"/>
    <property type="project" value="UniProtKB-KW"/>
</dbReference>
<dbReference type="AlphaFoldDB" id="A0A263CYM9"/>
<proteinExistence type="predicted"/>
<dbReference type="InterPro" id="IPR029229">
    <property type="entry name" value="Alkyl_sulf_C"/>
</dbReference>
<dbReference type="PROSITE" id="PS51118">
    <property type="entry name" value="HTH_HXLR"/>
    <property type="match status" value="1"/>
</dbReference>
<evidence type="ECO:0000259" key="4">
    <source>
        <dbReference type="PROSITE" id="PS51118"/>
    </source>
</evidence>
<dbReference type="RefSeq" id="WP_094865494.1">
    <property type="nucleotide sequence ID" value="NZ_NKYE01000020.1"/>
</dbReference>
<evidence type="ECO:0000256" key="3">
    <source>
        <dbReference type="ARBA" id="ARBA00023163"/>
    </source>
</evidence>
<dbReference type="SUPFAM" id="SSF46785">
    <property type="entry name" value="Winged helix' DNA-binding domain"/>
    <property type="match status" value="1"/>
</dbReference>
<dbReference type="InParanoid" id="A0A263CYM9"/>
<accession>A0A263CYM9</accession>
<dbReference type="InterPro" id="IPR036388">
    <property type="entry name" value="WH-like_DNA-bd_sf"/>
</dbReference>
<gene>
    <name evidence="5" type="ORF">CFN78_25060</name>
</gene>
<dbReference type="Pfam" id="PF01638">
    <property type="entry name" value="HxlR"/>
    <property type="match status" value="1"/>
</dbReference>
<dbReference type="OrthoDB" id="9792527at2"/>
<sequence>MRGYDDPCAIARTLGLVGERWALLVVRELVFGPKRFSDLRRGLAGISENVLSQRLRELERAELVWRRRFAPSSTSAYELTERGRGLEPVLVAMSRWGADLPLPEGTDPALGVDALVFTLRATFDAGLAGGLDVVAHLRLGDDHFRVEVRDGRFRARRTEPDDAGITIATTAPILRSLVSAGGTLAKAERAGEITITGERAAAEHLLRCFPPPR</sequence>
<keyword evidence="6" id="KW-1185">Reference proteome</keyword>
<dbReference type="InterPro" id="IPR036527">
    <property type="entry name" value="SCP2_sterol-bd_dom_sf"/>
</dbReference>
<dbReference type="Gene3D" id="3.30.1050.10">
    <property type="entry name" value="SCP2 sterol-binding domain"/>
    <property type="match status" value="1"/>
</dbReference>
<dbReference type="Proteomes" id="UP000242444">
    <property type="component" value="Unassembled WGS sequence"/>
</dbReference>
<protein>
    <submittedName>
        <fullName evidence="5">Transcriptional regulator</fullName>
    </submittedName>
</protein>
<keyword evidence="3" id="KW-0804">Transcription</keyword>
<keyword evidence="2" id="KW-0238">DNA-binding</keyword>
<evidence type="ECO:0000313" key="5">
    <source>
        <dbReference type="EMBL" id="OZM70436.1"/>
    </source>
</evidence>
<keyword evidence="1" id="KW-0805">Transcription regulation</keyword>
<feature type="domain" description="HTH hxlR-type" evidence="4">
    <location>
        <begin position="8"/>
        <end position="105"/>
    </location>
</feature>
<organism evidence="5 6">
    <name type="scientific">Amycolatopsis antarctica</name>
    <dbReference type="NCBI Taxonomy" id="1854586"/>
    <lineage>
        <taxon>Bacteria</taxon>
        <taxon>Bacillati</taxon>
        <taxon>Actinomycetota</taxon>
        <taxon>Actinomycetes</taxon>
        <taxon>Pseudonocardiales</taxon>
        <taxon>Pseudonocardiaceae</taxon>
        <taxon>Amycolatopsis</taxon>
    </lineage>
</organism>
<evidence type="ECO:0000256" key="1">
    <source>
        <dbReference type="ARBA" id="ARBA00023015"/>
    </source>
</evidence>
<name>A0A263CYM9_9PSEU</name>
<dbReference type="SUPFAM" id="SSF55718">
    <property type="entry name" value="SCP-like"/>
    <property type="match status" value="1"/>
</dbReference>
<evidence type="ECO:0000313" key="6">
    <source>
        <dbReference type="Proteomes" id="UP000242444"/>
    </source>
</evidence>
<dbReference type="InterPro" id="IPR002577">
    <property type="entry name" value="HTH_HxlR"/>
</dbReference>
<dbReference type="Gene3D" id="1.10.10.10">
    <property type="entry name" value="Winged helix-like DNA-binding domain superfamily/Winged helix DNA-binding domain"/>
    <property type="match status" value="1"/>
</dbReference>
<dbReference type="InterPro" id="IPR036390">
    <property type="entry name" value="WH_DNA-bd_sf"/>
</dbReference>
<dbReference type="EMBL" id="NKYE01000020">
    <property type="protein sequence ID" value="OZM70436.1"/>
    <property type="molecule type" value="Genomic_DNA"/>
</dbReference>
<dbReference type="PANTHER" id="PTHR33204">
    <property type="entry name" value="TRANSCRIPTIONAL REGULATOR, MARR FAMILY"/>
    <property type="match status" value="1"/>
</dbReference>
<comment type="caution">
    <text evidence="5">The sequence shown here is derived from an EMBL/GenBank/DDBJ whole genome shotgun (WGS) entry which is preliminary data.</text>
</comment>
<dbReference type="Pfam" id="PF14864">
    <property type="entry name" value="Alkyl_sulf_C"/>
    <property type="match status" value="1"/>
</dbReference>
<dbReference type="PANTHER" id="PTHR33204:SF18">
    <property type="entry name" value="TRANSCRIPTIONAL REGULATORY PROTEIN"/>
    <property type="match status" value="1"/>
</dbReference>
<evidence type="ECO:0000256" key="2">
    <source>
        <dbReference type="ARBA" id="ARBA00023125"/>
    </source>
</evidence>